<dbReference type="SUPFAM" id="SSF52540">
    <property type="entry name" value="P-loop containing nucleoside triphosphate hydrolases"/>
    <property type="match status" value="1"/>
</dbReference>
<evidence type="ECO:0000313" key="2">
    <source>
        <dbReference type="Proteomes" id="UP000533598"/>
    </source>
</evidence>
<dbReference type="Gene3D" id="3.40.50.300">
    <property type="entry name" value="P-loop containing nucleotide triphosphate hydrolases"/>
    <property type="match status" value="1"/>
</dbReference>
<keyword evidence="2" id="KW-1185">Reference proteome</keyword>
<accession>A0A7W7C4W4</accession>
<dbReference type="InterPro" id="IPR027417">
    <property type="entry name" value="P-loop_NTPase"/>
</dbReference>
<dbReference type="Proteomes" id="UP000533598">
    <property type="component" value="Unassembled WGS sequence"/>
</dbReference>
<protein>
    <submittedName>
        <fullName evidence="1">Tetratricopeptide (TPR) repeat protein</fullName>
    </submittedName>
</protein>
<name>A0A7W7C4W4_9PSEU</name>
<sequence>MAKQQGDGTQNSISGDVLGNAVLARDIESLTINTVPRAEIPRHLPAPDPRYTNQDHLLTALEREFQAALAEVRLARIAVNGRIGSGRRSVVTKAGLDHEALFPDGTLYISLSRAERDDRLGPAATLREALAALGVPRAEIPAGLAEQAARLRTLMASRQLLIVLTDVRDRTEIEPFLANSPGSALVVIADERQRWLEREAFIPLEVAGMTEPHDAELLRKLTGDRFDQAEPKLVATALARCHGSPQLIKILAGLFHQDPRRTERDLREFVELGLDALEVEDQELVVKGLRLVCGRLEPDAALLFRLFGLHPAPVAGIADLPDLAGLSERAARRALDQLVRANLVTEDGEQIRLDRPVWWHARAEVKAALPEPERRSTVERILTQALRSTVDKDARLSRRPRINPLYLPYLSMDLADRVRRAGLLAQLEQQREMLRLAVFQAEEYLLHDLTWQLCEAMWGLLHVHGHYEDWLATHRAGLVAARRAENPAAIMRMLSQLGSAHFAVREYTLATAEFQEALEIAGTLGGEAGLIQVQSSHEWLGKIRARLGDAEGALACYEQSWTAAFEAPAAERPRMLALLRLQRARLFVAQRRFEDAVRELAEPEIAGFFDTAGESDNRAKVLQVNGEALAGLADPGAVEVLREALTIFTADGSLRSMLTVLRLLADLTGEDQYRQPIREINARLGIED</sequence>
<gene>
    <name evidence="1" type="ORF">HNR67_000724</name>
</gene>
<reference evidence="1 2" key="1">
    <citation type="submission" date="2020-08" db="EMBL/GenBank/DDBJ databases">
        <title>Sequencing the genomes of 1000 actinobacteria strains.</title>
        <authorList>
            <person name="Klenk H.-P."/>
        </authorList>
    </citation>
    <scope>NUCLEOTIDE SEQUENCE [LARGE SCALE GENOMIC DNA]</scope>
    <source>
        <strain evidence="1 2">DSM 44230</strain>
    </source>
</reference>
<proteinExistence type="predicted"/>
<dbReference type="InterPro" id="IPR011990">
    <property type="entry name" value="TPR-like_helical_dom_sf"/>
</dbReference>
<organism evidence="1 2">
    <name type="scientific">Crossiella cryophila</name>
    <dbReference type="NCBI Taxonomy" id="43355"/>
    <lineage>
        <taxon>Bacteria</taxon>
        <taxon>Bacillati</taxon>
        <taxon>Actinomycetota</taxon>
        <taxon>Actinomycetes</taxon>
        <taxon>Pseudonocardiales</taxon>
        <taxon>Pseudonocardiaceae</taxon>
        <taxon>Crossiella</taxon>
    </lineage>
</organism>
<dbReference type="EMBL" id="JACHMH010000001">
    <property type="protein sequence ID" value="MBB4674606.1"/>
    <property type="molecule type" value="Genomic_DNA"/>
</dbReference>
<comment type="caution">
    <text evidence="1">The sequence shown here is derived from an EMBL/GenBank/DDBJ whole genome shotgun (WGS) entry which is preliminary data.</text>
</comment>
<dbReference type="RefSeq" id="WP_185000707.1">
    <property type="nucleotide sequence ID" value="NZ_BAAAUI010000003.1"/>
</dbReference>
<dbReference type="Gene3D" id="1.25.40.10">
    <property type="entry name" value="Tetratricopeptide repeat domain"/>
    <property type="match status" value="1"/>
</dbReference>
<evidence type="ECO:0000313" key="1">
    <source>
        <dbReference type="EMBL" id="MBB4674606.1"/>
    </source>
</evidence>
<dbReference type="AlphaFoldDB" id="A0A7W7C4W4"/>
<dbReference type="SUPFAM" id="SSF48452">
    <property type="entry name" value="TPR-like"/>
    <property type="match status" value="1"/>
</dbReference>